<keyword evidence="5" id="KW-0378">Hydrolase</keyword>
<keyword evidence="9" id="KW-0961">Cell wall biogenesis/degradation</keyword>
<dbReference type="GO" id="GO:0042973">
    <property type="term" value="F:glucan endo-1,3-beta-D-glucosidase activity"/>
    <property type="evidence" value="ECO:0007669"/>
    <property type="project" value="UniProtKB-EC"/>
</dbReference>
<dbReference type="RefSeq" id="XP_009518611.1">
    <property type="nucleotide sequence ID" value="XM_009520316.1"/>
</dbReference>
<dbReference type="STRING" id="1094619.G4YZ42"/>
<dbReference type="InterPro" id="IPR035992">
    <property type="entry name" value="Ricin_B-like_lectins"/>
</dbReference>
<evidence type="ECO:0000313" key="16">
    <source>
        <dbReference type="EMBL" id="EGZ23323.1"/>
    </source>
</evidence>
<dbReference type="EMBL" id="JH159152">
    <property type="protein sequence ID" value="EGZ23323.1"/>
    <property type="molecule type" value="Genomic_DNA"/>
</dbReference>
<feature type="domain" description="Ricin B lectin" evidence="15">
    <location>
        <begin position="317"/>
        <end position="434"/>
    </location>
</feature>
<dbReference type="GO" id="GO:0000272">
    <property type="term" value="P:polysaccharide catabolic process"/>
    <property type="evidence" value="ECO:0007669"/>
    <property type="project" value="UniProtKB-KW"/>
</dbReference>
<evidence type="ECO:0000256" key="6">
    <source>
        <dbReference type="ARBA" id="ARBA00023136"/>
    </source>
</evidence>
<dbReference type="InterPro" id="IPR000772">
    <property type="entry name" value="Ricin_B_lectin"/>
</dbReference>
<protein>
    <recommendedName>
        <fullName evidence="3">glucan endo-1,3-beta-D-glucosidase</fullName>
        <ecNumber evidence="3">3.2.1.39</ecNumber>
    </recommendedName>
    <alternativeName>
        <fullName evidence="13">Endo-1,3-beta-glucanase btgC</fullName>
    </alternativeName>
    <alternativeName>
        <fullName evidence="12">Laminarinase btgC</fullName>
    </alternativeName>
</protein>
<dbReference type="InParanoid" id="G4YZ42"/>
<evidence type="ECO:0000256" key="7">
    <source>
        <dbReference type="ARBA" id="ARBA00023180"/>
    </source>
</evidence>
<comment type="catalytic activity">
    <reaction evidence="1">
        <text>Hydrolysis of (1-&gt;3)-beta-D-glucosidic linkages in (1-&gt;3)-beta-D-glucans.</text>
        <dbReference type="EC" id="3.2.1.39"/>
    </reaction>
</comment>
<dbReference type="SMART" id="SM00458">
    <property type="entry name" value="RICIN"/>
    <property type="match status" value="1"/>
</dbReference>
<evidence type="ECO:0000256" key="5">
    <source>
        <dbReference type="ARBA" id="ARBA00022801"/>
    </source>
</evidence>
<dbReference type="GO" id="GO:0005886">
    <property type="term" value="C:plasma membrane"/>
    <property type="evidence" value="ECO:0007669"/>
    <property type="project" value="UniProtKB-SubCell"/>
</dbReference>
<reference evidence="16 17" key="1">
    <citation type="journal article" date="2006" name="Science">
        <title>Phytophthora genome sequences uncover evolutionary origins and mechanisms of pathogenesis.</title>
        <authorList>
            <person name="Tyler B.M."/>
            <person name="Tripathy S."/>
            <person name="Zhang X."/>
            <person name="Dehal P."/>
            <person name="Jiang R.H."/>
            <person name="Aerts A."/>
            <person name="Arredondo F.D."/>
            <person name="Baxter L."/>
            <person name="Bensasson D."/>
            <person name="Beynon J.L."/>
            <person name="Chapman J."/>
            <person name="Damasceno C.M."/>
            <person name="Dorrance A.E."/>
            <person name="Dou D."/>
            <person name="Dickerman A.W."/>
            <person name="Dubchak I.L."/>
            <person name="Garbelotto M."/>
            <person name="Gijzen M."/>
            <person name="Gordon S.G."/>
            <person name="Govers F."/>
            <person name="Grunwald N.J."/>
            <person name="Huang W."/>
            <person name="Ivors K.L."/>
            <person name="Jones R.W."/>
            <person name="Kamoun S."/>
            <person name="Krampis K."/>
            <person name="Lamour K.H."/>
            <person name="Lee M.K."/>
            <person name="McDonald W.H."/>
            <person name="Medina M."/>
            <person name="Meijer H.J."/>
            <person name="Nordberg E.K."/>
            <person name="Maclean D.J."/>
            <person name="Ospina-Giraldo M.D."/>
            <person name="Morris P.F."/>
            <person name="Phuntumart V."/>
            <person name="Putnam N.H."/>
            <person name="Rash S."/>
            <person name="Rose J.K."/>
            <person name="Sakihama Y."/>
            <person name="Salamov A.A."/>
            <person name="Savidor A."/>
            <person name="Scheuring C.F."/>
            <person name="Smith B.M."/>
            <person name="Sobral B.W."/>
            <person name="Terry A."/>
            <person name="Torto-Alalibo T.A."/>
            <person name="Win J."/>
            <person name="Xu Z."/>
            <person name="Zhang H."/>
            <person name="Grigoriev I.V."/>
            <person name="Rokhsar D.S."/>
            <person name="Boore J.L."/>
        </authorList>
    </citation>
    <scope>NUCLEOTIDE SEQUENCE [LARGE SCALE GENOMIC DNA]</scope>
    <source>
        <strain evidence="16 17">P6497</strain>
    </source>
</reference>
<evidence type="ECO:0000256" key="4">
    <source>
        <dbReference type="ARBA" id="ARBA00022475"/>
    </source>
</evidence>
<dbReference type="Gene3D" id="3.20.20.80">
    <property type="entry name" value="Glycosidases"/>
    <property type="match status" value="1"/>
</dbReference>
<dbReference type="SMR" id="G4YZ42"/>
<dbReference type="PROSITE" id="PS50231">
    <property type="entry name" value="RICIN_B_LECTIN"/>
    <property type="match status" value="1"/>
</dbReference>
<keyword evidence="14" id="KW-0732">Signal</keyword>
<dbReference type="PANTHER" id="PTHR16631">
    <property type="entry name" value="GLUCAN 1,3-BETA-GLUCOSIDASE"/>
    <property type="match status" value="1"/>
</dbReference>
<accession>G4YZ42</accession>
<feature type="chain" id="PRO_5003471678" description="glucan endo-1,3-beta-D-glucosidase" evidence="14">
    <location>
        <begin position="23"/>
        <end position="436"/>
    </location>
</feature>
<dbReference type="Proteomes" id="UP000002640">
    <property type="component" value="Unassembled WGS sequence"/>
</dbReference>
<dbReference type="PANTHER" id="PTHR16631:SF17">
    <property type="entry name" value="GLUCAN ENDO-1,3-BETA-GLUCOSIDASE BTGC"/>
    <property type="match status" value="1"/>
</dbReference>
<dbReference type="EC" id="3.2.1.39" evidence="3"/>
<dbReference type="Pfam" id="PF00652">
    <property type="entry name" value="Ricin_B_lectin"/>
    <property type="match status" value="1"/>
</dbReference>
<comment type="subcellular location">
    <subcellularLocation>
        <location evidence="2">Cell membrane</location>
    </subcellularLocation>
</comment>
<dbReference type="SUPFAM" id="SSF51445">
    <property type="entry name" value="(Trans)glycosidases"/>
    <property type="match status" value="1"/>
</dbReference>
<dbReference type="CDD" id="cd00161">
    <property type="entry name" value="beta-trefoil_Ricin-like"/>
    <property type="match status" value="1"/>
</dbReference>
<dbReference type="GO" id="GO:0071555">
    <property type="term" value="P:cell wall organization"/>
    <property type="evidence" value="ECO:0007669"/>
    <property type="project" value="UniProtKB-KW"/>
</dbReference>
<evidence type="ECO:0000313" key="17">
    <source>
        <dbReference type="Proteomes" id="UP000002640"/>
    </source>
</evidence>
<dbReference type="InterPro" id="IPR050732">
    <property type="entry name" value="Beta-glucan_modifiers"/>
</dbReference>
<evidence type="ECO:0000256" key="13">
    <source>
        <dbReference type="ARBA" id="ARBA00043078"/>
    </source>
</evidence>
<gene>
    <name evidence="16" type="ORF">PHYSODRAFT_478479</name>
</gene>
<keyword evidence="4" id="KW-1003">Cell membrane</keyword>
<comment type="function">
    <text evidence="11">Glucanases play a role in cell expansion during growth, in cell-cell fusion during mating, and in spore release during sporulation. This enzyme may be involved in beta-glucan degradation. Active on laminarin and lichenan.</text>
</comment>
<dbReference type="SUPFAM" id="SSF50370">
    <property type="entry name" value="Ricin B-like lectins"/>
    <property type="match status" value="1"/>
</dbReference>
<dbReference type="InterPro" id="IPR017853">
    <property type="entry name" value="GH"/>
</dbReference>
<evidence type="ECO:0000259" key="15">
    <source>
        <dbReference type="SMART" id="SM00458"/>
    </source>
</evidence>
<evidence type="ECO:0000256" key="2">
    <source>
        <dbReference type="ARBA" id="ARBA00004236"/>
    </source>
</evidence>
<evidence type="ECO:0000256" key="12">
    <source>
        <dbReference type="ARBA" id="ARBA00042373"/>
    </source>
</evidence>
<dbReference type="Gene3D" id="2.80.10.50">
    <property type="match status" value="1"/>
</dbReference>
<feature type="signal peptide" evidence="14">
    <location>
        <begin position="1"/>
        <end position="22"/>
    </location>
</feature>
<evidence type="ECO:0000256" key="3">
    <source>
        <dbReference type="ARBA" id="ARBA00012780"/>
    </source>
</evidence>
<keyword evidence="6" id="KW-0472">Membrane</keyword>
<keyword evidence="7" id="KW-0325">Glycoprotein</keyword>
<evidence type="ECO:0000256" key="11">
    <source>
        <dbReference type="ARBA" id="ARBA00037649"/>
    </source>
</evidence>
<keyword evidence="17" id="KW-1185">Reference proteome</keyword>
<evidence type="ECO:0000256" key="14">
    <source>
        <dbReference type="SAM" id="SignalP"/>
    </source>
</evidence>
<name>G4YZ42_PHYSP</name>
<proteinExistence type="predicted"/>
<organism evidence="16 17">
    <name type="scientific">Phytophthora sojae (strain P6497)</name>
    <name type="common">Soybean stem and root rot agent</name>
    <name type="synonym">Phytophthora megasperma f. sp. glycines</name>
    <dbReference type="NCBI Taxonomy" id="1094619"/>
    <lineage>
        <taxon>Eukaryota</taxon>
        <taxon>Sar</taxon>
        <taxon>Stramenopiles</taxon>
        <taxon>Oomycota</taxon>
        <taxon>Peronosporomycetes</taxon>
        <taxon>Peronosporales</taxon>
        <taxon>Peronosporaceae</taxon>
        <taxon>Phytophthora</taxon>
    </lineage>
</organism>
<keyword evidence="10" id="KW-0624">Polysaccharide degradation</keyword>
<dbReference type="GeneID" id="20655009"/>
<evidence type="ECO:0000256" key="9">
    <source>
        <dbReference type="ARBA" id="ARBA00023316"/>
    </source>
</evidence>
<evidence type="ECO:0000256" key="10">
    <source>
        <dbReference type="ARBA" id="ARBA00023326"/>
    </source>
</evidence>
<sequence length="436" mass="49425">MKLYLPTLVAAVIATLYAGVDAVPKGVSGINYDARNGSDWETNNASCKSFTDVYHEMLTLQTFTEKVRTNSLIECDVANLVLQFASSIGVTVDLGIKTSKGRDYFLQEKVKLGEIIDKGRFDTVTSVHVGNGAISRDNVTVDTALEYMTEIRDFLRSRGKNASVTIADSIEVYNTNPKLLEAVDYVSVGYSPFWERVDVNEGVAVTLDRMKSLRIAAENKDKPVVIDTAWSSGGMNPIPDLATPKNQAKYFSDFIRMAHSHKDLDYYWSDAFDAKWLNDLDIEAHLGVYEKAGVMKEEIFNLQFENWRAPRLIRTEGSIMLSEADGKLYMSEKSNNWLTQEQQTWFFDETTQQIRSKSSDRCLDAYQPWDGGAVHVYRCMDNERNQKWTYDNATRTLRHATHKGFCLDQDASQNNKIQLYGCSPNNAHQQWEVLDP</sequence>
<dbReference type="KEGG" id="psoj:PHYSODRAFT_478479"/>
<evidence type="ECO:0000256" key="8">
    <source>
        <dbReference type="ARBA" id="ARBA00023277"/>
    </source>
</evidence>
<keyword evidence="8" id="KW-0119">Carbohydrate metabolism</keyword>
<evidence type="ECO:0000256" key="1">
    <source>
        <dbReference type="ARBA" id="ARBA00000382"/>
    </source>
</evidence>
<dbReference type="AlphaFoldDB" id="G4YZ42"/>